<dbReference type="InterPro" id="IPR009057">
    <property type="entry name" value="Homeodomain-like_sf"/>
</dbReference>
<dbReference type="InterPro" id="IPR003313">
    <property type="entry name" value="AraC-bd"/>
</dbReference>
<evidence type="ECO:0000313" key="6">
    <source>
        <dbReference type="Proteomes" id="UP000199315"/>
    </source>
</evidence>
<sequence length="311" mass="36413">MKDFPETSISSGNAKMKMKEKEKNQYTERASYAWSEDSVRFIASPSATAKSIYFYAQEIGYFKTSYPYFTERQNLNSFLIVYTISGEGTLHYHEKDFTLTSGQCFYINCMDYHYYETKRGNDWEFLWIHFNGSNALGYYEEFTKDDFSILDIEESSVVESTLRRILAINQKKDITTEVLTSSLIASLLTEFIILGSTNRTDTILMPEYIRAVMKYTDRNFREPLSLDDLASRYGISKFHLSREFKKHTGTTVNEYIINTRLSYAKELLKYSDLSVNEIAYSAGFHNVSHFINLFKARENMTPLAYRREWKI</sequence>
<reference evidence="5 6" key="1">
    <citation type="submission" date="2016-09" db="EMBL/GenBank/DDBJ databases">
        <authorList>
            <person name="Capua I."/>
            <person name="De Benedictis P."/>
            <person name="Joannis T."/>
            <person name="Lombin L.H."/>
            <person name="Cattoli G."/>
        </authorList>
    </citation>
    <scope>NUCLEOTIDE SEQUENCE [LARGE SCALE GENOMIC DNA]</scope>
    <source>
        <strain evidence="5 6">GluBS11</strain>
    </source>
</reference>
<evidence type="ECO:0000313" key="5">
    <source>
        <dbReference type="EMBL" id="SCP96486.1"/>
    </source>
</evidence>
<dbReference type="EMBL" id="FMKA01000005">
    <property type="protein sequence ID" value="SCP96486.1"/>
    <property type="molecule type" value="Genomic_DNA"/>
</dbReference>
<dbReference type="SMART" id="SM00342">
    <property type="entry name" value="HTH_ARAC"/>
    <property type="match status" value="1"/>
</dbReference>
<dbReference type="Gene3D" id="1.10.10.60">
    <property type="entry name" value="Homeodomain-like"/>
    <property type="match status" value="2"/>
</dbReference>
<dbReference type="PANTHER" id="PTHR43280">
    <property type="entry name" value="ARAC-FAMILY TRANSCRIPTIONAL REGULATOR"/>
    <property type="match status" value="1"/>
</dbReference>
<dbReference type="SUPFAM" id="SSF46689">
    <property type="entry name" value="Homeodomain-like"/>
    <property type="match status" value="2"/>
</dbReference>
<dbReference type="PROSITE" id="PS01124">
    <property type="entry name" value="HTH_ARAC_FAMILY_2"/>
    <property type="match status" value="1"/>
</dbReference>
<dbReference type="Pfam" id="PF12833">
    <property type="entry name" value="HTH_18"/>
    <property type="match status" value="1"/>
</dbReference>
<accession>A0A1D3TRT8</accession>
<dbReference type="GO" id="GO:0003700">
    <property type="term" value="F:DNA-binding transcription factor activity"/>
    <property type="evidence" value="ECO:0007669"/>
    <property type="project" value="InterPro"/>
</dbReference>
<keyword evidence="3" id="KW-0804">Transcription</keyword>
<dbReference type="PROSITE" id="PS00041">
    <property type="entry name" value="HTH_ARAC_FAMILY_1"/>
    <property type="match status" value="1"/>
</dbReference>
<keyword evidence="2" id="KW-0238">DNA-binding</keyword>
<keyword evidence="1" id="KW-0805">Transcription regulation</keyword>
<feature type="domain" description="HTH araC/xylS-type" evidence="4">
    <location>
        <begin position="210"/>
        <end position="308"/>
    </location>
</feature>
<evidence type="ECO:0000256" key="1">
    <source>
        <dbReference type="ARBA" id="ARBA00023015"/>
    </source>
</evidence>
<evidence type="ECO:0000259" key="4">
    <source>
        <dbReference type="PROSITE" id="PS01124"/>
    </source>
</evidence>
<evidence type="ECO:0000256" key="2">
    <source>
        <dbReference type="ARBA" id="ARBA00023125"/>
    </source>
</evidence>
<name>A0A1D3TRT8_9FIRM</name>
<keyword evidence="6" id="KW-1185">Reference proteome</keyword>
<proteinExistence type="predicted"/>
<dbReference type="Proteomes" id="UP000199315">
    <property type="component" value="Unassembled WGS sequence"/>
</dbReference>
<dbReference type="InterPro" id="IPR037923">
    <property type="entry name" value="HTH-like"/>
</dbReference>
<protein>
    <submittedName>
        <fullName evidence="5">AraC-like ligand binding domain-containing protein</fullName>
    </submittedName>
</protein>
<evidence type="ECO:0000256" key="3">
    <source>
        <dbReference type="ARBA" id="ARBA00023163"/>
    </source>
</evidence>
<dbReference type="AlphaFoldDB" id="A0A1D3TRT8"/>
<gene>
    <name evidence="5" type="ORF">SAMN05421730_100520</name>
</gene>
<dbReference type="RefSeq" id="WP_242875482.1">
    <property type="nucleotide sequence ID" value="NZ_FMKA01000005.1"/>
</dbReference>
<dbReference type="SUPFAM" id="SSF51215">
    <property type="entry name" value="Regulatory protein AraC"/>
    <property type="match status" value="1"/>
</dbReference>
<dbReference type="InterPro" id="IPR018060">
    <property type="entry name" value="HTH_AraC"/>
</dbReference>
<organism evidence="5 6">
    <name type="scientific">Anaerobium acetethylicum</name>
    <dbReference type="NCBI Taxonomy" id="1619234"/>
    <lineage>
        <taxon>Bacteria</taxon>
        <taxon>Bacillati</taxon>
        <taxon>Bacillota</taxon>
        <taxon>Clostridia</taxon>
        <taxon>Lachnospirales</taxon>
        <taxon>Lachnospiraceae</taxon>
        <taxon>Anaerobium</taxon>
    </lineage>
</organism>
<dbReference type="Pfam" id="PF02311">
    <property type="entry name" value="AraC_binding"/>
    <property type="match status" value="1"/>
</dbReference>
<dbReference type="STRING" id="1619234.SAMN05421730_100520"/>
<dbReference type="Gene3D" id="2.60.120.280">
    <property type="entry name" value="Regulatory protein AraC"/>
    <property type="match status" value="1"/>
</dbReference>
<dbReference type="GO" id="GO:0043565">
    <property type="term" value="F:sequence-specific DNA binding"/>
    <property type="evidence" value="ECO:0007669"/>
    <property type="project" value="InterPro"/>
</dbReference>
<dbReference type="InterPro" id="IPR018062">
    <property type="entry name" value="HTH_AraC-typ_CS"/>
</dbReference>
<dbReference type="PANTHER" id="PTHR43280:SF2">
    <property type="entry name" value="HTH-TYPE TRANSCRIPTIONAL REGULATOR EXSA"/>
    <property type="match status" value="1"/>
</dbReference>